<reference evidence="2" key="1">
    <citation type="journal article" date="2019" name="Int. J. Syst. Evol. Microbiol.">
        <title>The Global Catalogue of Microorganisms (GCM) 10K type strain sequencing project: providing services to taxonomists for standard genome sequencing and annotation.</title>
        <authorList>
            <consortium name="The Broad Institute Genomics Platform"/>
            <consortium name="The Broad Institute Genome Sequencing Center for Infectious Disease"/>
            <person name="Wu L."/>
            <person name="Ma J."/>
        </authorList>
    </citation>
    <scope>NUCLEOTIDE SEQUENCE [LARGE SCALE GENOMIC DNA]</scope>
    <source>
        <strain evidence="2">CCUG 51308</strain>
    </source>
</reference>
<evidence type="ECO:0000313" key="2">
    <source>
        <dbReference type="Proteomes" id="UP001596492"/>
    </source>
</evidence>
<dbReference type="Proteomes" id="UP001596492">
    <property type="component" value="Unassembled WGS sequence"/>
</dbReference>
<sequence>MQTEASIREEEISSLLEVEGEIVGFMRLLHSKTPLCYAQASDQFTMIHAHAAWTDLAPLASIADVVWSKLTPADTGAQMSLDERAFVRKQMMTYKFLLHRLMGDYQDEIDAAMAS</sequence>
<keyword evidence="2" id="KW-1185">Reference proteome</keyword>
<accession>A0ABW2IMT4</accession>
<organism evidence="1 2">
    <name type="scientific">Hirschia litorea</name>
    <dbReference type="NCBI Taxonomy" id="1199156"/>
    <lineage>
        <taxon>Bacteria</taxon>
        <taxon>Pseudomonadati</taxon>
        <taxon>Pseudomonadota</taxon>
        <taxon>Alphaproteobacteria</taxon>
        <taxon>Hyphomonadales</taxon>
        <taxon>Hyphomonadaceae</taxon>
        <taxon>Hirschia</taxon>
    </lineage>
</organism>
<gene>
    <name evidence="1" type="ORF">ACFQS8_11180</name>
</gene>
<proteinExistence type="predicted"/>
<comment type="caution">
    <text evidence="1">The sequence shown here is derived from an EMBL/GenBank/DDBJ whole genome shotgun (WGS) entry which is preliminary data.</text>
</comment>
<evidence type="ECO:0000313" key="1">
    <source>
        <dbReference type="EMBL" id="MFC7292181.1"/>
    </source>
</evidence>
<dbReference type="RefSeq" id="WP_382167419.1">
    <property type="nucleotide sequence ID" value="NZ_JBHTBR010000005.1"/>
</dbReference>
<dbReference type="EMBL" id="JBHTBR010000005">
    <property type="protein sequence ID" value="MFC7292181.1"/>
    <property type="molecule type" value="Genomic_DNA"/>
</dbReference>
<protein>
    <submittedName>
        <fullName evidence="1">Uncharacterized protein</fullName>
    </submittedName>
</protein>
<name>A0ABW2IMT4_9PROT</name>